<accession>A0A077EM99</accession>
<proteinExistence type="predicted"/>
<evidence type="ECO:0000313" key="3">
    <source>
        <dbReference type="Proteomes" id="UP000028933"/>
    </source>
</evidence>
<dbReference type="RefSeq" id="WP_024565801.1">
    <property type="nucleotide sequence ID" value="NZ_CP007547.1"/>
</dbReference>
<dbReference type="PANTHER" id="PTHR34406">
    <property type="entry name" value="PROTEIN YCEI"/>
    <property type="match status" value="1"/>
</dbReference>
<dbReference type="Pfam" id="PF04264">
    <property type="entry name" value="YceI"/>
    <property type="match status" value="1"/>
</dbReference>
<dbReference type="InterPro" id="IPR007372">
    <property type="entry name" value="Lipid/polyisoprenoid-bd_YceI"/>
</dbReference>
<protein>
    <submittedName>
        <fullName evidence="2">Rhodanese-like domain protein</fullName>
    </submittedName>
</protein>
<dbReference type="AlphaFoldDB" id="A0A077EM99"/>
<feature type="domain" description="Lipid/polyisoprenoid-binding YceI-like" evidence="1">
    <location>
        <begin position="19"/>
        <end position="188"/>
    </location>
</feature>
<reference evidence="2" key="1">
    <citation type="journal article" date="2013" name="Lancet">
        <title>First case of E anophelis outbreak in an intensive-care unit.</title>
        <authorList>
            <person name="Teo J."/>
            <person name="Tan S.Y."/>
            <person name="Tay M."/>
            <person name="Ding Y."/>
            <person name="Kjelleberg S."/>
            <person name="Givskov M."/>
            <person name="Lin R.T."/>
            <person name="Yang L."/>
        </authorList>
    </citation>
    <scope>NUCLEOTIDE SEQUENCE [LARGE SCALE GENOMIC DNA]</scope>
    <source>
        <strain evidence="2">NUHP1</strain>
    </source>
</reference>
<dbReference type="HOGENOM" id="CLU_071003_2_1_10"/>
<reference evidence="2" key="2">
    <citation type="journal article" date="2015" name="Genome Biol. Evol.">
        <title>Complete Genome Sequence and Transcriptomic Analysis of the Novel Pathogen Elizabethkingia anophelis in Response to Oxidative Stress.</title>
        <authorList>
            <person name="Li Y."/>
            <person name="Liu Y."/>
            <person name="Chew S.C."/>
            <person name="Tay M."/>
            <person name="Salido M.M."/>
            <person name="Teo J."/>
            <person name="Lauro F.M."/>
            <person name="Givskov M."/>
            <person name="Yang L."/>
        </authorList>
    </citation>
    <scope>NUCLEOTIDE SEQUENCE</scope>
    <source>
        <strain evidence="2">NUHP1</strain>
    </source>
</reference>
<name>A0A077EM99_9FLAO</name>
<evidence type="ECO:0000313" key="2">
    <source>
        <dbReference type="EMBL" id="AIL46645.1"/>
    </source>
</evidence>
<dbReference type="Gene3D" id="2.40.128.110">
    <property type="entry name" value="Lipid/polyisoprenoid-binding, YceI-like"/>
    <property type="match status" value="1"/>
</dbReference>
<dbReference type="STRING" id="1338011.BD94_2870"/>
<dbReference type="EMBL" id="CP007547">
    <property type="protein sequence ID" value="AIL46645.1"/>
    <property type="molecule type" value="Genomic_DNA"/>
</dbReference>
<dbReference type="InterPro" id="IPR036761">
    <property type="entry name" value="TTHA0802/YceI-like_sf"/>
</dbReference>
<sequence>MKKLGFILLMTAGLAFGQTKKVVGSDIQWWGYKVMKSDASSHYGKVNLKSGNIVLKNNQVAGGTFVLDMTSINATDVAGEEQQKLNGHLKNGDFFEVEKFPTASFTITSVKANNDKVYNYVVNGNLTVKGKTEAISFPAKINNSKGQVSIVSNKFSFDRQKFGVNYKAGMKDVVIKDDIDMLVKVTAR</sequence>
<evidence type="ECO:0000259" key="1">
    <source>
        <dbReference type="SMART" id="SM00867"/>
    </source>
</evidence>
<organism evidence="2 3">
    <name type="scientific">Elizabethkingia anophelis NUHP1</name>
    <dbReference type="NCBI Taxonomy" id="1338011"/>
    <lineage>
        <taxon>Bacteria</taxon>
        <taxon>Pseudomonadati</taxon>
        <taxon>Bacteroidota</taxon>
        <taxon>Flavobacteriia</taxon>
        <taxon>Flavobacteriales</taxon>
        <taxon>Weeksellaceae</taxon>
        <taxon>Elizabethkingia</taxon>
    </lineage>
</organism>
<dbReference type="SMART" id="SM00867">
    <property type="entry name" value="YceI"/>
    <property type="match status" value="1"/>
</dbReference>
<dbReference type="eggNOG" id="COG2353">
    <property type="taxonomic scope" value="Bacteria"/>
</dbReference>
<dbReference type="KEGG" id="eao:BD94_2870"/>
<dbReference type="SUPFAM" id="SSF101874">
    <property type="entry name" value="YceI-like"/>
    <property type="match status" value="1"/>
</dbReference>
<gene>
    <name evidence="2" type="ORF">BD94_2870</name>
</gene>
<dbReference type="PANTHER" id="PTHR34406:SF1">
    <property type="entry name" value="PROTEIN YCEI"/>
    <property type="match status" value="1"/>
</dbReference>
<dbReference type="Proteomes" id="UP000028933">
    <property type="component" value="Chromosome"/>
</dbReference>